<dbReference type="GO" id="GO:0005680">
    <property type="term" value="C:anaphase-promoting complex"/>
    <property type="evidence" value="ECO:0007669"/>
    <property type="project" value="TreeGrafter"/>
</dbReference>
<evidence type="ECO:0000256" key="6">
    <source>
        <dbReference type="SAM" id="MobiDB-lite"/>
    </source>
</evidence>
<dbReference type="PRINTS" id="PR00320">
    <property type="entry name" value="GPROTEINBRPT"/>
</dbReference>
<dbReference type="PANTHER" id="PTHR19918:SF1">
    <property type="entry name" value="FIZZY-RELATED PROTEIN HOMOLOG"/>
    <property type="match status" value="1"/>
</dbReference>
<dbReference type="PROSITE" id="PS00678">
    <property type="entry name" value="WD_REPEATS_1"/>
    <property type="match status" value="1"/>
</dbReference>
<dbReference type="InterPro" id="IPR056150">
    <property type="entry name" value="WD40_CDC20-Fz"/>
</dbReference>
<dbReference type="InterPro" id="IPR020472">
    <property type="entry name" value="WD40_PAC1"/>
</dbReference>
<dbReference type="Proteomes" id="UP000253551">
    <property type="component" value="Unassembled WGS sequence"/>
</dbReference>
<dbReference type="GO" id="GO:0031145">
    <property type="term" value="P:anaphase-promoting complex-dependent catabolic process"/>
    <property type="evidence" value="ECO:0007669"/>
    <property type="project" value="TreeGrafter"/>
</dbReference>
<dbReference type="SUPFAM" id="SSF50978">
    <property type="entry name" value="WD40 repeat-like"/>
    <property type="match status" value="1"/>
</dbReference>
<organism evidence="8 9">
    <name type="scientific">Rhizopus stolonifer</name>
    <name type="common">Rhizopus nigricans</name>
    <dbReference type="NCBI Taxonomy" id="4846"/>
    <lineage>
        <taxon>Eukaryota</taxon>
        <taxon>Fungi</taxon>
        <taxon>Fungi incertae sedis</taxon>
        <taxon>Mucoromycota</taxon>
        <taxon>Mucoromycotina</taxon>
        <taxon>Mucoromycetes</taxon>
        <taxon>Mucorales</taxon>
        <taxon>Mucorineae</taxon>
        <taxon>Rhizopodaceae</taxon>
        <taxon>Rhizopus</taxon>
    </lineage>
</organism>
<accession>A0A367K1M7</accession>
<dbReference type="AlphaFoldDB" id="A0A367K1M7"/>
<dbReference type="InterPro" id="IPR019775">
    <property type="entry name" value="WD40_repeat_CS"/>
</dbReference>
<dbReference type="OrthoDB" id="10263272at2759"/>
<sequence length="426" mass="48421">MRLRSSKVIGEQKNSTEQIIEQQFPPSPFGKKRNQILDRFVTSKRHCLPKDALSKEEEEKLKILAYVKSEVLNDPTAADQYTDLTIDVNSPYAKRFQTLPMSEVGRRILQTRHYERRFNPSPIKVLDAPDLQDDFYLNLMDWGVNDCLAIGLGSTVYLWNANTSQVTELYNLSPDRVTSVQWSKLGHLLMVGTHRGCLVLFDAQTQQLLRTWSVHLARVSSLSWAANVLSSGGKSCTIYHHDIRSNAAYFRMLTGHTQEICGLRWDMDNMRLASGSNDNNLMIWDARQNYRVHRFDEHRAAVKALSWSPHKRGLLVSGGGTADKTIKYWNTLKGTMVSSHDTGSQVCSLIWSKLTDEVVSSHGYANHWLNQSNQINIWKSNRNLGTLSGHSSRVLYMSLSPDGRTLVTGAADETLMFWDLFQNVHC</sequence>
<feature type="repeat" description="WD" evidence="5">
    <location>
        <begin position="295"/>
        <end position="339"/>
    </location>
</feature>
<evidence type="ECO:0000313" key="9">
    <source>
        <dbReference type="Proteomes" id="UP000253551"/>
    </source>
</evidence>
<keyword evidence="9" id="KW-1185">Reference proteome</keyword>
<keyword evidence="2 5" id="KW-0853">WD repeat</keyword>
<feature type="repeat" description="WD" evidence="5">
    <location>
        <begin position="387"/>
        <end position="420"/>
    </location>
</feature>
<feature type="compositionally biased region" description="Polar residues" evidence="6">
    <location>
        <begin position="12"/>
        <end position="21"/>
    </location>
</feature>
<reference evidence="8 9" key="1">
    <citation type="journal article" date="2018" name="G3 (Bethesda)">
        <title>Phylogenetic and Phylogenomic Definition of Rhizopus Species.</title>
        <authorList>
            <person name="Gryganskyi A.P."/>
            <person name="Golan J."/>
            <person name="Dolatabadi S."/>
            <person name="Mondo S."/>
            <person name="Robb S."/>
            <person name="Idnurm A."/>
            <person name="Muszewska A."/>
            <person name="Steczkiewicz K."/>
            <person name="Masonjones S."/>
            <person name="Liao H.L."/>
            <person name="Gajdeczka M.T."/>
            <person name="Anike F."/>
            <person name="Vuek A."/>
            <person name="Anishchenko I.M."/>
            <person name="Voigt K."/>
            <person name="de Hoog G.S."/>
            <person name="Smith M.E."/>
            <person name="Heitman J."/>
            <person name="Vilgalys R."/>
            <person name="Stajich J.E."/>
        </authorList>
    </citation>
    <scope>NUCLEOTIDE SEQUENCE [LARGE SCALE GENOMIC DNA]</scope>
    <source>
        <strain evidence="8 9">LSU 92-RS-03</strain>
    </source>
</reference>
<evidence type="ECO:0000256" key="2">
    <source>
        <dbReference type="ARBA" id="ARBA00022574"/>
    </source>
</evidence>
<dbReference type="GO" id="GO:0010997">
    <property type="term" value="F:anaphase-promoting complex binding"/>
    <property type="evidence" value="ECO:0007669"/>
    <property type="project" value="InterPro"/>
</dbReference>
<protein>
    <submittedName>
        <fullName evidence="8">Substrate-specific activator of APC-dependent proteolysis</fullName>
    </submittedName>
</protein>
<dbReference type="InterPro" id="IPR015943">
    <property type="entry name" value="WD40/YVTN_repeat-like_dom_sf"/>
</dbReference>
<feature type="repeat" description="WD" evidence="5">
    <location>
        <begin position="253"/>
        <end position="294"/>
    </location>
</feature>
<feature type="non-terminal residue" evidence="8">
    <location>
        <position position="426"/>
    </location>
</feature>
<dbReference type="GO" id="GO:1990757">
    <property type="term" value="F:ubiquitin ligase activator activity"/>
    <property type="evidence" value="ECO:0007669"/>
    <property type="project" value="TreeGrafter"/>
</dbReference>
<dbReference type="Pfam" id="PF24807">
    <property type="entry name" value="WD40_CDC20-Fz"/>
    <property type="match status" value="1"/>
</dbReference>
<gene>
    <name evidence="8" type="primary">CDH1_1</name>
    <name evidence="8" type="ORF">CU098_008369</name>
</gene>
<dbReference type="InterPro" id="IPR001680">
    <property type="entry name" value="WD40_rpt"/>
</dbReference>
<dbReference type="EMBL" id="PJQM01002353">
    <property type="protein sequence ID" value="RCH96080.1"/>
    <property type="molecule type" value="Genomic_DNA"/>
</dbReference>
<dbReference type="STRING" id="4846.A0A367K1M7"/>
<evidence type="ECO:0000259" key="7">
    <source>
        <dbReference type="Pfam" id="PF24807"/>
    </source>
</evidence>
<evidence type="ECO:0000256" key="1">
    <source>
        <dbReference type="ARBA" id="ARBA00006445"/>
    </source>
</evidence>
<dbReference type="PROSITE" id="PS50294">
    <property type="entry name" value="WD_REPEATS_REGION"/>
    <property type="match status" value="2"/>
</dbReference>
<dbReference type="PANTHER" id="PTHR19918">
    <property type="entry name" value="CELL DIVISION CYCLE 20 CDC20 FIZZY -RELATED"/>
    <property type="match status" value="1"/>
</dbReference>
<feature type="region of interest" description="Disordered" evidence="6">
    <location>
        <begin position="1"/>
        <end position="25"/>
    </location>
</feature>
<keyword evidence="3" id="KW-0677">Repeat</keyword>
<dbReference type="InterPro" id="IPR036322">
    <property type="entry name" value="WD40_repeat_dom_sf"/>
</dbReference>
<dbReference type="GO" id="GO:1905786">
    <property type="term" value="P:positive regulation of anaphase-promoting complex-dependent catabolic process"/>
    <property type="evidence" value="ECO:0007669"/>
    <property type="project" value="TreeGrafter"/>
</dbReference>
<evidence type="ECO:0000256" key="3">
    <source>
        <dbReference type="ARBA" id="ARBA00022737"/>
    </source>
</evidence>
<comment type="caution">
    <text evidence="8">The sequence shown here is derived from an EMBL/GenBank/DDBJ whole genome shotgun (WGS) entry which is preliminary data.</text>
</comment>
<dbReference type="SMART" id="SM00320">
    <property type="entry name" value="WD40"/>
    <property type="match status" value="5"/>
</dbReference>
<dbReference type="PROSITE" id="PS50082">
    <property type="entry name" value="WD_REPEATS_2"/>
    <property type="match status" value="3"/>
</dbReference>
<evidence type="ECO:0000256" key="4">
    <source>
        <dbReference type="ARBA" id="ARBA00023306"/>
    </source>
</evidence>
<keyword evidence="4" id="KW-0131">Cell cycle</keyword>
<evidence type="ECO:0000313" key="8">
    <source>
        <dbReference type="EMBL" id="RCH96080.1"/>
    </source>
</evidence>
<dbReference type="Gene3D" id="2.130.10.10">
    <property type="entry name" value="YVTN repeat-like/Quinoprotein amine dehydrogenase"/>
    <property type="match status" value="1"/>
</dbReference>
<feature type="domain" description="CDC20/Fizzy WD40" evidence="7">
    <location>
        <begin position="126"/>
        <end position="418"/>
    </location>
</feature>
<name>A0A367K1M7_RHIST</name>
<comment type="similarity">
    <text evidence="1">Belongs to the WD repeat CDC20/Fizzy family.</text>
</comment>
<dbReference type="InterPro" id="IPR033010">
    <property type="entry name" value="Cdc20/Fizzy"/>
</dbReference>
<proteinExistence type="inferred from homology"/>
<evidence type="ECO:0000256" key="5">
    <source>
        <dbReference type="PROSITE-ProRule" id="PRU00221"/>
    </source>
</evidence>